<dbReference type="AlphaFoldDB" id="A0A5C6F1V6"/>
<name>A0A5C6F1V6_9BACT</name>
<evidence type="ECO:0000313" key="4">
    <source>
        <dbReference type="Proteomes" id="UP000318288"/>
    </source>
</evidence>
<organism evidence="3 4">
    <name type="scientific">Rubripirellula tenax</name>
    <dbReference type="NCBI Taxonomy" id="2528015"/>
    <lineage>
        <taxon>Bacteria</taxon>
        <taxon>Pseudomonadati</taxon>
        <taxon>Planctomycetota</taxon>
        <taxon>Planctomycetia</taxon>
        <taxon>Pirellulales</taxon>
        <taxon>Pirellulaceae</taxon>
        <taxon>Rubripirellula</taxon>
    </lineage>
</organism>
<evidence type="ECO:0000259" key="2">
    <source>
        <dbReference type="Pfam" id="PF07589"/>
    </source>
</evidence>
<evidence type="ECO:0000256" key="1">
    <source>
        <dbReference type="SAM" id="SignalP"/>
    </source>
</evidence>
<dbReference type="OrthoDB" id="273333at2"/>
<keyword evidence="1" id="KW-0732">Signal</keyword>
<gene>
    <name evidence="3" type="ORF">Poly51_32190</name>
</gene>
<reference evidence="3 4" key="1">
    <citation type="submission" date="2019-02" db="EMBL/GenBank/DDBJ databases">
        <title>Deep-cultivation of Planctomycetes and their phenomic and genomic characterization uncovers novel biology.</title>
        <authorList>
            <person name="Wiegand S."/>
            <person name="Jogler M."/>
            <person name="Boedeker C."/>
            <person name="Pinto D."/>
            <person name="Vollmers J."/>
            <person name="Rivas-Marin E."/>
            <person name="Kohn T."/>
            <person name="Peeters S.H."/>
            <person name="Heuer A."/>
            <person name="Rast P."/>
            <person name="Oberbeckmann S."/>
            <person name="Bunk B."/>
            <person name="Jeske O."/>
            <person name="Meyerdierks A."/>
            <person name="Storesund J.E."/>
            <person name="Kallscheuer N."/>
            <person name="Luecker S."/>
            <person name="Lage O.M."/>
            <person name="Pohl T."/>
            <person name="Merkel B.J."/>
            <person name="Hornburger P."/>
            <person name="Mueller R.-W."/>
            <person name="Bruemmer F."/>
            <person name="Labrenz M."/>
            <person name="Spormann A.M."/>
            <person name="Op Den Camp H."/>
            <person name="Overmann J."/>
            <person name="Amann R."/>
            <person name="Jetten M.S.M."/>
            <person name="Mascher T."/>
            <person name="Medema M.H."/>
            <person name="Devos D.P."/>
            <person name="Kaster A.-K."/>
            <person name="Ovreas L."/>
            <person name="Rohde M."/>
            <person name="Galperin M.Y."/>
            <person name="Jogler C."/>
        </authorList>
    </citation>
    <scope>NUCLEOTIDE SEQUENCE [LARGE SCALE GENOMIC DNA]</scope>
    <source>
        <strain evidence="3 4">Poly51</strain>
    </source>
</reference>
<dbReference type="Pfam" id="PF07589">
    <property type="entry name" value="PEP-CTERM"/>
    <property type="match status" value="1"/>
</dbReference>
<feature type="signal peptide" evidence="1">
    <location>
        <begin position="1"/>
        <end position="19"/>
    </location>
</feature>
<accession>A0A5C6F1V6</accession>
<sequence precursor="true">MKRVLSVLALMMVATAVQAGVLVESSLIVDNFRLVDSSGMILQAGVDYQISATSPALSLTSNEVNGSGVAVSSLAGNALVAPGAMGTTTATLALADGFIGSANEVLASLTAQSSFTANRDLSGVKALFDVSAFVDVSRDSGMPLGTGRGTTELTFGVSGFGSNVEVVLTPVGNFNLTQVGVGRAENTPTPPRAFETQAFSLLTNRTYGFTVSQTVTANFSAVPEPSSICAFGALGVVGLVASRRRKAAKNA</sequence>
<protein>
    <recommendedName>
        <fullName evidence="2">Ice-binding protein C-terminal domain-containing protein</fullName>
    </recommendedName>
</protein>
<feature type="domain" description="Ice-binding protein C-terminal" evidence="2">
    <location>
        <begin position="221"/>
        <end position="245"/>
    </location>
</feature>
<feature type="chain" id="PRO_5022879840" description="Ice-binding protein C-terminal domain-containing protein" evidence="1">
    <location>
        <begin position="20"/>
        <end position="251"/>
    </location>
</feature>
<dbReference type="EMBL" id="SJPW01000004">
    <property type="protein sequence ID" value="TWU54500.1"/>
    <property type="molecule type" value="Genomic_DNA"/>
</dbReference>
<dbReference type="Proteomes" id="UP000318288">
    <property type="component" value="Unassembled WGS sequence"/>
</dbReference>
<dbReference type="NCBIfam" id="TIGR02595">
    <property type="entry name" value="PEP_CTERM"/>
    <property type="match status" value="1"/>
</dbReference>
<dbReference type="InterPro" id="IPR013424">
    <property type="entry name" value="Ice-binding_C"/>
</dbReference>
<comment type="caution">
    <text evidence="3">The sequence shown here is derived from an EMBL/GenBank/DDBJ whole genome shotgun (WGS) entry which is preliminary data.</text>
</comment>
<proteinExistence type="predicted"/>
<keyword evidence="4" id="KW-1185">Reference proteome</keyword>
<evidence type="ECO:0000313" key="3">
    <source>
        <dbReference type="EMBL" id="TWU54500.1"/>
    </source>
</evidence>
<dbReference type="RefSeq" id="WP_146458715.1">
    <property type="nucleotide sequence ID" value="NZ_SJPW01000004.1"/>
</dbReference>